<dbReference type="OrthoDB" id="360653at2759"/>
<dbReference type="GO" id="GO:0030686">
    <property type="term" value="C:90S preribosome"/>
    <property type="evidence" value="ECO:0007669"/>
    <property type="project" value="TreeGrafter"/>
</dbReference>
<dbReference type="Gramene" id="OE9A072843T5">
    <property type="protein sequence ID" value="OE9A072843C5"/>
    <property type="gene ID" value="OE9A072843"/>
</dbReference>
<keyword evidence="5" id="KW-1185">Reference proteome</keyword>
<evidence type="ECO:0000313" key="5">
    <source>
        <dbReference type="Proteomes" id="UP000594638"/>
    </source>
</evidence>
<proteinExistence type="predicted"/>
<dbReference type="PANTHER" id="PTHR17695:SF11">
    <property type="entry name" value="SMALL SUBUNIT PROCESSOME COMPONENT 20 HOMOLOG"/>
    <property type="match status" value="1"/>
</dbReference>
<sequence length="2696" mass="307523">MATTSDSHAVKSLNTGSGRRRFTFKSFSQRIEEIDIDVYRSLIPLKSEPSEGSSFFRDCIIEYRELNTAEDFISFYEEMFPWVQTLPQIILQKELILSRLLSRLKMRGRLSLEPILRLIAALSRDLLEDFIPFLQRIADSFTSLLESGADREPEIIEQIFTSWSYILMYLQKYLTRHVTHVLSITVRLRYYPRDYVREFMAESVSFLLRKTPIQQLKQDIRNAMLEVVEEPSETQKSGVSSLLSHVMRITSSRLHSKTESILPLLLDSSFFENQSVEGSTTILEVLILTCQRLYADLDSGGLNFMWKCLCNKVADCVANGNSLHLSRLLSLLISTMQNDHAQKISDYKQMLQLVNLLVQSFVMPHLAVEVVDQSSEIIDKILKLMLCILDGLCNSQNKPDLMGLPSQWGPVFDLKNQSLLTFIRDLLLKDPCILCVFGTNIISAFNNLIEGSEDDIINILLSFCEKMEGQSFGFNDETSTEKVSRLCIFLSERISYWIGIISSAIKGSIQIQENRLPVLWGVIWCYPHVAGAEENPSLLMNLINAMDELLMMEIDQGCIARKNTYQSLIGAALQSYHKLVFSQNTVYNDPVMSKFLNLAKRYKESPQILSAVADILDSVPGSMIRADTSCKYYHPELLAEKVVEVLDTFSENLRLADKGIRLSTLRILCHYESSVKEHLGANKMVVDGSETCQVDDQGNNVLKLLQSIEETPLSIATSRKVVLLISKIQMGLSAGRVVEQFMPIVLNGIIGIFHNRFSYLWNPAMECLGVLLSQYHELLWDRYFRYLDHCQSNFLLSHDQSGRGRGDTQSNQYSDLVGQFNSFVFPSFDSTPCTTVLSLLIQSLQKVPSIAESQDRQIIPLFLKFLGYSVDDLSSVASHTIDRKGKDWKGVLKEWLSLFRLLRNPKAFFLSKFLKDVFQFRLLDDNDAELQMKVLDCLMNWKDEYLIPYDLHLKNLINTKNLREELTKWSLSRESNVIDVQHRTYVVPIVIRLLMPKVRKLKTLASQKNTSIHHRRAVLGFVAQLDVDELPLFFAILIKHLQTIPQGVDVSSETFLNLSESYKDVFDTSSVLRHFTMDTVKALSWKKRYGFLHVLEDIIAVFDESRVNPFLDLLAGYIVRILASCTSSLESAKSTESSVNNCPSFDNDMAEHVGEAEDLIMMRTSVKQFKELRSLCLKIIYHILCKYEDHDFGCEFWDLFFTSVKPLISNFKREGASSEKPSSLFLCFLAMSRSYKLMPLLYQERNLVPDIFSILTISTASEFIVTSVFKFIKNLLKLDSELGDEDSSVKNILLPHLDVLVGSLRSLFTDNATKRKVVKCPGKKELAVFKLLAKYVKEPSAAGAFVDILLPVLIKRPQSSDACLDTLQIIGQVAKVLGRGSKQILKSVCPLLISADPVVRIAICDVLDALAANDTSLLSVAKLLRQLNATSAIEMGGPDYDKIIGAYEKINSEFFYSVREEHALLLLSHSIHNMSSEELILRQSAFRLFLSFIEFTGKIFNGVLKVDQEMWSEASIQRIVKDFILKHMGNAMVKGSSIRKVWMDLLREMVLKLPNVANLESYEVLHNSDPEQDFFNNIVHLQKHRRARALSRFRDIVGSGNLSEVITNKVFVPLLFSMLLDVQNGRDEHVKSACIDALASVSGCMKWKQYYAMLNKCVREMTSKPDKQRLLLRLISAILVQFHFSEAHAVCEVKNSACDVLDPYTIEMTALTLRKCASFAELPVIQTCLQKHLLPKIQNLLSSDSENVNVNISLVALKLLKLLPGEIMDAHLPNIIHRICNFLKNHLESVRDESRSALAACLKELGLEYLQFILKVLKGILKRGYELHVLGYTLNFILSKFLLNPVCGELDYCLDDLLSVIENDILGDVSEEKEVEKIASKMKETRKQKSYVALELIAQSITFKTHVLKLLSPLTVHLQKHLTQKVKLKLENMLNHIAAGIERNPSVNQTELIIFTYGLIEDGISNEDNEYDNSYVPKASLLVMDEECRQTNNSKGLFSPLITVFALGLLQNYMKNLKLNKEDKDLLSMLDSFVSLLCKCLSSKYESIVSTAIRCLSPLMRLPLPSLESEGGKIKTSLLAIAQGSINTGTQLMESCLKLLTVLLRSTKVTLSAEQLQMLIQFPFFVDLEKSVSSVALSLLKAIVHRKLVVPEIYDLVKRVADLMVTSHLEPVRKKCSQILLQFLLDYPLSEKRLQQHLDCLLNVRYDYEHSTGREAVLEMLHAIITKFPRITLDEQSDAVFMNLVVCLANDQDNKVRSMAAAAIKCLIGHVSPHSHHAILEYSLSWYLCEKQKLWGASAQVLGLLVEVMSKGFEKHLSSVLQAMRRILQSAVTAITCEQDLSDEAVITWWKEAYYSLIMFEKILDKFKFHYLCFDRDLEDTWETICVFLLHPHLWLRKISNRLVSFYFKEVAETCNKNKEMSPETFILMRPSRLFSIAASLCCQLKVPLIDDMAGDLIEKNLVFSICGLHSFLGKSDYMNLPDFWSNLEHNEKDRFLEAFHALDSRKGRSTLLSITSSLIVRHDTKNDDHHWHLFVSYLLQRMGKISLQMEDRQMKIVFNCFKLISPTLLDFHKMFTPVGKDDFHDYAFQMLFPLYKVCEGFTGTVISDDVKQLAQEVRDSIRDKLDRPGTQNFVQIYNHIRKILKGKRDKRKHEEKVMAVVNPMKNAKRKLRIAAKHRVNKKRKIMTMKMGNWMH</sequence>
<reference evidence="4 5" key="1">
    <citation type="submission" date="2019-12" db="EMBL/GenBank/DDBJ databases">
        <authorList>
            <person name="Alioto T."/>
            <person name="Alioto T."/>
            <person name="Gomez Garrido J."/>
        </authorList>
    </citation>
    <scope>NUCLEOTIDE SEQUENCE [LARGE SCALE GENOMIC DNA]</scope>
</reference>
<evidence type="ECO:0000259" key="3">
    <source>
        <dbReference type="Pfam" id="PF23099"/>
    </source>
</evidence>
<organism evidence="4 5">
    <name type="scientific">Olea europaea subsp. europaea</name>
    <dbReference type="NCBI Taxonomy" id="158383"/>
    <lineage>
        <taxon>Eukaryota</taxon>
        <taxon>Viridiplantae</taxon>
        <taxon>Streptophyta</taxon>
        <taxon>Embryophyta</taxon>
        <taxon>Tracheophyta</taxon>
        <taxon>Spermatophyta</taxon>
        <taxon>Magnoliopsida</taxon>
        <taxon>eudicotyledons</taxon>
        <taxon>Gunneridae</taxon>
        <taxon>Pentapetalae</taxon>
        <taxon>asterids</taxon>
        <taxon>lamiids</taxon>
        <taxon>Lamiales</taxon>
        <taxon>Oleaceae</taxon>
        <taxon>Oleeae</taxon>
        <taxon>Olea</taxon>
    </lineage>
</organism>
<dbReference type="InterPro" id="IPR052575">
    <property type="entry name" value="SSU_processome_comp_20"/>
</dbReference>
<evidence type="ECO:0000259" key="1">
    <source>
        <dbReference type="Pfam" id="PF07539"/>
    </source>
</evidence>
<comment type="caution">
    <text evidence="4">The sequence shown here is derived from an EMBL/GenBank/DDBJ whole genome shotgun (WGS) entry which is preliminary data.</text>
</comment>
<dbReference type="Pfam" id="PF23099">
    <property type="entry name" value="UTP20_C"/>
    <property type="match status" value="1"/>
</dbReference>
<protein>
    <submittedName>
        <fullName evidence="4">Small subunit processome component 20 homolog isoform X1</fullName>
    </submittedName>
</protein>
<dbReference type="EMBL" id="CACTIH010000181">
    <property type="protein sequence ID" value="CAA2956255.1"/>
    <property type="molecule type" value="Genomic_DNA"/>
</dbReference>
<evidence type="ECO:0000259" key="2">
    <source>
        <dbReference type="Pfam" id="PF20416"/>
    </source>
</evidence>
<dbReference type="PANTHER" id="PTHR17695">
    <property type="entry name" value="SMALL SUBUNIT PROCESSOME COMPONENT 20 HOMOLOG"/>
    <property type="match status" value="1"/>
</dbReference>
<name>A0A8S0PQT1_OLEEU</name>
<dbReference type="SUPFAM" id="SSF48371">
    <property type="entry name" value="ARM repeat"/>
    <property type="match status" value="4"/>
</dbReference>
<feature type="domain" description="U3 small nucleolar RNA-associated protein 20" evidence="2">
    <location>
        <begin position="1744"/>
        <end position="1960"/>
    </location>
</feature>
<feature type="domain" description="U3 small nucleolar RNA-associated protein 20 N-terminal" evidence="1">
    <location>
        <begin position="890"/>
        <end position="1532"/>
    </location>
</feature>
<dbReference type="InterPro" id="IPR011430">
    <property type="entry name" value="UTP20_N"/>
</dbReference>
<dbReference type="GO" id="GO:0032040">
    <property type="term" value="C:small-subunit processome"/>
    <property type="evidence" value="ECO:0007669"/>
    <property type="project" value="TreeGrafter"/>
</dbReference>
<accession>A0A8S0PQT1</accession>
<feature type="domain" description="U3 small nucleolar RNA-associated protein 20 C-terminal" evidence="3">
    <location>
        <begin position="2608"/>
        <end position="2687"/>
    </location>
</feature>
<dbReference type="InterPro" id="IPR011989">
    <property type="entry name" value="ARM-like"/>
</dbReference>
<dbReference type="Gene3D" id="1.25.10.10">
    <property type="entry name" value="Leucine-rich Repeat Variant"/>
    <property type="match status" value="3"/>
</dbReference>
<dbReference type="Pfam" id="PF20416">
    <property type="entry name" value="UTP20"/>
    <property type="match status" value="1"/>
</dbReference>
<dbReference type="InterPro" id="IPR046523">
    <property type="entry name" value="UTP20_dom"/>
</dbReference>
<gene>
    <name evidence="4" type="ORF">OLEA9_A072843</name>
</gene>
<dbReference type="Proteomes" id="UP000594638">
    <property type="component" value="Unassembled WGS sequence"/>
</dbReference>
<evidence type="ECO:0000313" key="4">
    <source>
        <dbReference type="EMBL" id="CAA2956255.1"/>
    </source>
</evidence>
<dbReference type="InterPro" id="IPR016024">
    <property type="entry name" value="ARM-type_fold"/>
</dbReference>
<dbReference type="InterPro" id="IPR057525">
    <property type="entry name" value="UTP20_C"/>
</dbReference>
<dbReference type="Pfam" id="PF07539">
    <property type="entry name" value="UTP20_N"/>
    <property type="match status" value="1"/>
</dbReference>